<proteinExistence type="predicted"/>
<dbReference type="EMBL" id="KF901042">
    <property type="protein sequence ID" value="AIF15994.1"/>
    <property type="molecule type" value="Genomic_DNA"/>
</dbReference>
<accession>A0A075HJ80</accession>
<reference evidence="1" key="1">
    <citation type="journal article" date="2014" name="Genome Biol. Evol.">
        <title>Pangenome evidence for extensive interdomain horizontal transfer affecting lineage core and shell genes in uncultured planktonic thaumarchaeota and euryarchaeota.</title>
        <authorList>
            <person name="Deschamps P."/>
            <person name="Zivanovic Y."/>
            <person name="Moreira D."/>
            <person name="Rodriguez-Valera F."/>
            <person name="Lopez-Garcia P."/>
        </authorList>
    </citation>
    <scope>NUCLEOTIDE SEQUENCE</scope>
</reference>
<dbReference type="AlphaFoldDB" id="A0A075HJ80"/>
<sequence length="191" mass="21553">MSFAEEEIKTAAELKPWIESKISDLESEISKLREMIVVVDSVLRRTSFRPAGDVSSAAPPPQVKTVQPTAVMPDEKETREIKRSKDGYVLATAFITSESISIVPTNETRLSPSTPPLKSFFLDRILEGMKTKDLEALSRGNLKTSQVIDYQIDEDDDVLKKITVNNYNEKSRLNEIINTASWAFTRMLEKK</sequence>
<protein>
    <submittedName>
        <fullName evidence="1">Uncharacterized protein</fullName>
    </submittedName>
</protein>
<evidence type="ECO:0000313" key="1">
    <source>
        <dbReference type="EMBL" id="AIF15994.1"/>
    </source>
</evidence>
<organism evidence="1">
    <name type="scientific">uncultured marine thaumarchaeote KM3_72_A09</name>
    <dbReference type="NCBI Taxonomy" id="1456261"/>
    <lineage>
        <taxon>Archaea</taxon>
        <taxon>Nitrososphaerota</taxon>
        <taxon>environmental samples</taxon>
    </lineage>
</organism>
<name>A0A075HJ80_9ARCH</name>